<dbReference type="GO" id="GO:0016491">
    <property type="term" value="F:oxidoreductase activity"/>
    <property type="evidence" value="ECO:0007669"/>
    <property type="project" value="UniProtKB-KW"/>
</dbReference>
<comment type="caution">
    <text evidence="4">The sequence shown here is derived from an EMBL/GenBank/DDBJ whole genome shotgun (WGS) entry which is preliminary data.</text>
</comment>
<evidence type="ECO:0000256" key="3">
    <source>
        <dbReference type="SAM" id="MobiDB-lite"/>
    </source>
</evidence>
<evidence type="ECO:0000313" key="5">
    <source>
        <dbReference type="Proteomes" id="UP000784294"/>
    </source>
</evidence>
<organism evidence="4 5">
    <name type="scientific">Protopolystoma xenopodis</name>
    <dbReference type="NCBI Taxonomy" id="117903"/>
    <lineage>
        <taxon>Eukaryota</taxon>
        <taxon>Metazoa</taxon>
        <taxon>Spiralia</taxon>
        <taxon>Lophotrochozoa</taxon>
        <taxon>Platyhelminthes</taxon>
        <taxon>Monogenea</taxon>
        <taxon>Polyopisthocotylea</taxon>
        <taxon>Polystomatidea</taxon>
        <taxon>Polystomatidae</taxon>
        <taxon>Protopolystoma</taxon>
    </lineage>
</organism>
<accession>A0A448WZU3</accession>
<dbReference type="EMBL" id="CAAALY010066898">
    <property type="protein sequence ID" value="VEL24284.1"/>
    <property type="molecule type" value="Genomic_DNA"/>
</dbReference>
<keyword evidence="5" id="KW-1185">Reference proteome</keyword>
<reference evidence="4" key="1">
    <citation type="submission" date="2018-11" db="EMBL/GenBank/DDBJ databases">
        <authorList>
            <consortium name="Pathogen Informatics"/>
        </authorList>
    </citation>
    <scope>NUCLEOTIDE SEQUENCE</scope>
</reference>
<dbReference type="SUPFAM" id="SSF51735">
    <property type="entry name" value="NAD(P)-binding Rossmann-fold domains"/>
    <property type="match status" value="1"/>
</dbReference>
<feature type="compositionally biased region" description="Basic and acidic residues" evidence="3">
    <location>
        <begin position="174"/>
        <end position="183"/>
    </location>
</feature>
<feature type="region of interest" description="Disordered" evidence="3">
    <location>
        <begin position="166"/>
        <end position="189"/>
    </location>
</feature>
<name>A0A448WZU3_9PLAT</name>
<gene>
    <name evidence="4" type="ORF">PXEA_LOCUS17724</name>
</gene>
<dbReference type="OrthoDB" id="191139at2759"/>
<dbReference type="Proteomes" id="UP000784294">
    <property type="component" value="Unassembled WGS sequence"/>
</dbReference>
<sequence length="223" mass="24313">MLSVLASTGAYLILAADDLDACQDERLRLIDSAGLSPGRVECRHLDMSSQRSVRRFAGALLADHPCITRLVVNPAGSLSQTFPGERRLTPDGIETQLACDYLSTYLLVRLMLPSLVSQRVSPLDSTDAAERSQTSIASLSFPPSPSTKGFARVVITFDSQAAASEASDSIKNSTMEREARSPEGESISSSRSLLPVENFNWETNYAPAKAKNRAQWFLRLFAE</sequence>
<evidence type="ECO:0000256" key="1">
    <source>
        <dbReference type="ARBA" id="ARBA00006484"/>
    </source>
</evidence>
<keyword evidence="2" id="KW-0560">Oxidoreductase</keyword>
<dbReference type="Gene3D" id="3.40.50.720">
    <property type="entry name" value="NAD(P)-binding Rossmann-like Domain"/>
    <property type="match status" value="1"/>
</dbReference>
<dbReference type="InterPro" id="IPR036291">
    <property type="entry name" value="NAD(P)-bd_dom_sf"/>
</dbReference>
<protein>
    <submittedName>
        <fullName evidence="4">Uncharacterized protein</fullName>
    </submittedName>
</protein>
<evidence type="ECO:0000313" key="4">
    <source>
        <dbReference type="EMBL" id="VEL24284.1"/>
    </source>
</evidence>
<comment type="similarity">
    <text evidence="1">Belongs to the short-chain dehydrogenases/reductases (SDR) family.</text>
</comment>
<dbReference type="PANTHER" id="PTHR24320:SF148">
    <property type="entry name" value="NAD(P)-BINDING ROSSMANN-FOLD SUPERFAMILY PROTEIN"/>
    <property type="match status" value="1"/>
</dbReference>
<evidence type="ECO:0000256" key="2">
    <source>
        <dbReference type="ARBA" id="ARBA00023002"/>
    </source>
</evidence>
<dbReference type="AlphaFoldDB" id="A0A448WZU3"/>
<dbReference type="PANTHER" id="PTHR24320">
    <property type="entry name" value="RETINOL DEHYDROGENASE"/>
    <property type="match status" value="1"/>
</dbReference>
<proteinExistence type="inferred from homology"/>